<dbReference type="Pfam" id="PF02975">
    <property type="entry name" value="Me-amine-dh_L"/>
    <property type="match status" value="1"/>
</dbReference>
<dbReference type="InterPro" id="IPR013504">
    <property type="entry name" value="MADH/AADH_Ltc_C_dom"/>
</dbReference>
<dbReference type="GO" id="GO:0042597">
    <property type="term" value="C:periplasmic space"/>
    <property type="evidence" value="ECO:0007669"/>
    <property type="project" value="InterPro"/>
</dbReference>
<gene>
    <name evidence="2" type="ORF">HLH29_00845</name>
</gene>
<feature type="domain" description="Methylamine/Aralkylamine dehydrogenase light chain C-terminal" evidence="1">
    <location>
        <begin position="71"/>
        <end position="176"/>
    </location>
</feature>
<reference evidence="2 3" key="1">
    <citation type="submission" date="2020-04" db="EMBL/GenBank/DDBJ databases">
        <title>Description of novel Gluconacetobacter.</title>
        <authorList>
            <person name="Sombolestani A."/>
        </authorList>
    </citation>
    <scope>NUCLEOTIDE SEQUENCE [LARGE SCALE GENOMIC DNA]</scope>
    <source>
        <strain evidence="2 3">LMG 27725</strain>
    </source>
</reference>
<name>A0A7W4JAP8_9PROT</name>
<keyword evidence="3" id="KW-1185">Reference proteome</keyword>
<dbReference type="Proteomes" id="UP000525623">
    <property type="component" value="Unassembled WGS sequence"/>
</dbReference>
<protein>
    <submittedName>
        <fullName evidence="2">Amine dehydrogenase</fullName>
    </submittedName>
</protein>
<comment type="caution">
    <text evidence="2">The sequence shown here is derived from an EMBL/GenBank/DDBJ whole genome shotgun (WGS) entry which is preliminary data.</text>
</comment>
<dbReference type="AlphaFoldDB" id="A0A7W4JAP8"/>
<accession>A0A7W4JAP8</accession>
<dbReference type="InterPro" id="IPR036560">
    <property type="entry name" value="MADH/AADH_L_sf"/>
</dbReference>
<dbReference type="EMBL" id="JABEQL010000001">
    <property type="protein sequence ID" value="MBB2177728.1"/>
    <property type="molecule type" value="Genomic_DNA"/>
</dbReference>
<dbReference type="GO" id="GO:0016638">
    <property type="term" value="F:oxidoreductase activity, acting on the CH-NH2 group of donors"/>
    <property type="evidence" value="ECO:0007669"/>
    <property type="project" value="InterPro"/>
</dbReference>
<dbReference type="Gene3D" id="2.60.30.10">
    <property type="entry name" value="Methylamine/Aralkylamine dehydrogenase light chain"/>
    <property type="match status" value="1"/>
</dbReference>
<dbReference type="RefSeq" id="WP_182964111.1">
    <property type="nucleotide sequence ID" value="NZ_BAABGC010000002.1"/>
</dbReference>
<sequence>MAKRIDNLVEWVDGVAEASMRHLAGMSGRRSLLHKAGKIFIGGAVLPMLPYDNSNGVSHAEERHAEGTIPDDCQYWRYCSLHGGLCSKCGGSVTQCPPGTTPSKVAWVGTCRNPKDNKDYLVSYNDCCGKAGSCGDECTRQERDRPGYRMGLASESSWCIANGKQGVHCTVAIVVGLAE</sequence>
<evidence type="ECO:0000259" key="1">
    <source>
        <dbReference type="Pfam" id="PF02975"/>
    </source>
</evidence>
<proteinExistence type="predicted"/>
<dbReference type="SUPFAM" id="SSF57561">
    <property type="entry name" value="Methylamine dehydrogenase, L chain"/>
    <property type="match status" value="1"/>
</dbReference>
<evidence type="ECO:0000313" key="2">
    <source>
        <dbReference type="EMBL" id="MBB2177728.1"/>
    </source>
</evidence>
<evidence type="ECO:0000313" key="3">
    <source>
        <dbReference type="Proteomes" id="UP000525623"/>
    </source>
</evidence>
<organism evidence="2 3">
    <name type="scientific">Gluconacetobacter tumulicola</name>
    <dbReference type="NCBI Taxonomy" id="1017177"/>
    <lineage>
        <taxon>Bacteria</taxon>
        <taxon>Pseudomonadati</taxon>
        <taxon>Pseudomonadota</taxon>
        <taxon>Alphaproteobacteria</taxon>
        <taxon>Acetobacterales</taxon>
        <taxon>Acetobacteraceae</taxon>
        <taxon>Gluconacetobacter</taxon>
    </lineage>
</organism>
<dbReference type="GO" id="GO:0009308">
    <property type="term" value="P:amine metabolic process"/>
    <property type="evidence" value="ECO:0007669"/>
    <property type="project" value="InterPro"/>
</dbReference>